<evidence type="ECO:0000256" key="1">
    <source>
        <dbReference type="ARBA" id="ARBA00001974"/>
    </source>
</evidence>
<dbReference type="SUPFAM" id="SSF160996">
    <property type="entry name" value="HI0933 insert domain-like"/>
    <property type="match status" value="1"/>
</dbReference>
<comment type="caution">
    <text evidence="6">The sequence shown here is derived from an EMBL/GenBank/DDBJ whole genome shotgun (WGS) entry which is preliminary data.</text>
</comment>
<proteinExistence type="predicted"/>
<feature type="domain" description="RsdA/BaiN/AoA(So)-like Rossmann fold-like" evidence="4">
    <location>
        <begin position="3"/>
        <end position="377"/>
    </location>
</feature>
<evidence type="ECO:0000256" key="2">
    <source>
        <dbReference type="ARBA" id="ARBA00022630"/>
    </source>
</evidence>
<dbReference type="EMBL" id="VBUF01000001">
    <property type="protein sequence ID" value="TLS73091.1"/>
    <property type="molecule type" value="Genomic_DNA"/>
</dbReference>
<name>A0A5R9H2Y0_9BACT</name>
<dbReference type="SUPFAM" id="SSF51905">
    <property type="entry name" value="FAD/NAD(P)-binding domain"/>
    <property type="match status" value="1"/>
</dbReference>
<dbReference type="Gene3D" id="1.10.8.260">
    <property type="entry name" value="HI0933 insert domain-like"/>
    <property type="match status" value="1"/>
</dbReference>
<dbReference type="Gene3D" id="2.40.30.10">
    <property type="entry name" value="Translation factors"/>
    <property type="match status" value="1"/>
</dbReference>
<accession>A0A5R9H2Y0</accession>
<comment type="cofactor">
    <cofactor evidence="1">
        <name>FAD</name>
        <dbReference type="ChEBI" id="CHEBI:57692"/>
    </cofactor>
</comment>
<gene>
    <name evidence="6" type="ORF">FE246_01005</name>
</gene>
<organism evidence="6 7">
    <name type="scientific">Aliarcobacter thereius</name>
    <dbReference type="NCBI Taxonomy" id="544718"/>
    <lineage>
        <taxon>Bacteria</taxon>
        <taxon>Pseudomonadati</taxon>
        <taxon>Campylobacterota</taxon>
        <taxon>Epsilonproteobacteria</taxon>
        <taxon>Campylobacterales</taxon>
        <taxon>Arcobacteraceae</taxon>
        <taxon>Aliarcobacter</taxon>
    </lineage>
</organism>
<protein>
    <submittedName>
        <fullName evidence="6">Aminoacetone oxidase family FAD-binding enzyme</fullName>
    </submittedName>
</protein>
<dbReference type="NCBIfam" id="TIGR00275">
    <property type="entry name" value="aminoacetone oxidase family FAD-binding enzyme"/>
    <property type="match status" value="1"/>
</dbReference>
<evidence type="ECO:0000313" key="7">
    <source>
        <dbReference type="Proteomes" id="UP000308001"/>
    </source>
</evidence>
<keyword evidence="3" id="KW-0274">FAD</keyword>
<dbReference type="InterPro" id="IPR055178">
    <property type="entry name" value="RsdA/BaiN/AoA(So)-like_dom"/>
</dbReference>
<dbReference type="InterPro" id="IPR023166">
    <property type="entry name" value="BaiN-like_dom_sf"/>
</dbReference>
<dbReference type="AlphaFoldDB" id="A0A5R9H2Y0"/>
<dbReference type="InterPro" id="IPR057661">
    <property type="entry name" value="RsdA/BaiN/AoA(So)_Rossmann"/>
</dbReference>
<keyword evidence="2" id="KW-0285">Flavoprotein</keyword>
<dbReference type="PANTHER" id="PTHR42887:SF2">
    <property type="entry name" value="OS12G0638800 PROTEIN"/>
    <property type="match status" value="1"/>
</dbReference>
<dbReference type="PANTHER" id="PTHR42887">
    <property type="entry name" value="OS12G0638800 PROTEIN"/>
    <property type="match status" value="1"/>
</dbReference>
<evidence type="ECO:0000259" key="5">
    <source>
        <dbReference type="Pfam" id="PF22780"/>
    </source>
</evidence>
<feature type="domain" description="RsdA/BaiN/AoA(So)-like insert" evidence="5">
    <location>
        <begin position="187"/>
        <end position="325"/>
    </location>
</feature>
<dbReference type="RefSeq" id="WP_083196665.1">
    <property type="nucleotide sequence ID" value="NZ_LCUJ01000002.1"/>
</dbReference>
<dbReference type="OrthoDB" id="9773233at2"/>
<dbReference type="InterPro" id="IPR004792">
    <property type="entry name" value="BaiN-like"/>
</dbReference>
<dbReference type="Gene3D" id="3.50.50.60">
    <property type="entry name" value="FAD/NAD(P)-binding domain"/>
    <property type="match status" value="1"/>
</dbReference>
<dbReference type="InterPro" id="IPR036188">
    <property type="entry name" value="FAD/NAD-bd_sf"/>
</dbReference>
<dbReference type="Pfam" id="PF22780">
    <property type="entry name" value="HI0933_like_1st"/>
    <property type="match status" value="1"/>
</dbReference>
<evidence type="ECO:0000256" key="3">
    <source>
        <dbReference type="ARBA" id="ARBA00022827"/>
    </source>
</evidence>
<reference evidence="6 7" key="1">
    <citation type="submission" date="2019-05" db="EMBL/GenBank/DDBJ databases">
        <title>Arcobacter cibarius and Arcobacter thereius providing challenges in identification an antibiotic susceptibility and Quinolone resistance.</title>
        <authorList>
            <person name="Busch A."/>
            <person name="Hanel I."/>
            <person name="Hotzel H."/>
            <person name="Tomaso H."/>
        </authorList>
    </citation>
    <scope>NUCLEOTIDE SEQUENCE [LARGE SCALE GENOMIC DNA]</scope>
    <source>
        <strain evidence="6 7">17CS1191_2</strain>
    </source>
</reference>
<evidence type="ECO:0000259" key="4">
    <source>
        <dbReference type="Pfam" id="PF03486"/>
    </source>
</evidence>
<evidence type="ECO:0000313" key="6">
    <source>
        <dbReference type="EMBL" id="TLS73091.1"/>
    </source>
</evidence>
<dbReference type="Proteomes" id="UP000308001">
    <property type="component" value="Unassembled WGS sequence"/>
</dbReference>
<sequence length="383" mass="43118">MLDFAIIGAGASGLMFASTLDKNRFKNIALFDANSKIGQKIKISGGAKCNITNEFAKYDRYLGDKEFAKEILNQFSKNDLLKFLKRNNIEPKLREKLVKGAYFCESSQDIIDMFGNILRDTKIYLNTKVLDIVYCEEYFKIITQNNEYKAKKVVISSGGLSFATLNASDIAFKIAEKFGHNIVQTAPALVGFTVQKEQFWFKNLSGISLDVNIKLEEKNIEGSLLFAHKGCSGPAILNSSLYWKKGKFFIDFLPKHNLEKLLKTNKNISTAIPLPKRFLQEFLNSIELEDKACSKLSEDEKCRLKILKNYEMSPAGNFGFTKAEVTKGGICTDEINHQTFESKKQKDLFFIGECLDLTGELGGFNFQIVFAQAYLCAIGQNNS</sequence>
<dbReference type="Pfam" id="PF03486">
    <property type="entry name" value="HI0933_like"/>
    <property type="match status" value="1"/>
</dbReference>